<dbReference type="GO" id="GO:1904047">
    <property type="term" value="F:S-adenosyl-L-methionine binding"/>
    <property type="evidence" value="ECO:0007669"/>
    <property type="project" value="TreeGrafter"/>
</dbReference>
<dbReference type="STRING" id="368407.Memar_1477"/>
<evidence type="ECO:0000256" key="2">
    <source>
        <dbReference type="ARBA" id="ARBA00011900"/>
    </source>
</evidence>
<accession>A3CVK6</accession>
<evidence type="ECO:0000256" key="4">
    <source>
        <dbReference type="ARBA" id="ARBA00022679"/>
    </source>
</evidence>
<organism evidence="7 8">
    <name type="scientific">Methanoculleus marisnigri (strain ATCC 35101 / DSM 1498 / JR1)</name>
    <dbReference type="NCBI Taxonomy" id="368407"/>
    <lineage>
        <taxon>Archaea</taxon>
        <taxon>Methanobacteriati</taxon>
        <taxon>Methanobacteriota</taxon>
        <taxon>Stenosarchaea group</taxon>
        <taxon>Methanomicrobia</taxon>
        <taxon>Methanomicrobiales</taxon>
        <taxon>Methanomicrobiaceae</taxon>
        <taxon>Methanoculleus</taxon>
    </lineage>
</organism>
<comment type="similarity">
    <text evidence="1">Belongs to the N(4)/N(6)-methyltransferase family.</text>
</comment>
<dbReference type="PIRSF" id="PIRSF000398">
    <property type="entry name" value="M_m6A_EcoRV"/>
    <property type="match status" value="1"/>
</dbReference>
<evidence type="ECO:0000256" key="6">
    <source>
        <dbReference type="ARBA" id="ARBA00047942"/>
    </source>
</evidence>
<keyword evidence="8" id="KW-1185">Reference proteome</keyword>
<dbReference type="Proteomes" id="UP000002146">
    <property type="component" value="Chromosome"/>
</dbReference>
<dbReference type="GO" id="GO:0009007">
    <property type="term" value="F:site-specific DNA-methyltransferase (adenine-specific) activity"/>
    <property type="evidence" value="ECO:0007669"/>
    <property type="project" value="UniProtKB-EC"/>
</dbReference>
<evidence type="ECO:0000313" key="8">
    <source>
        <dbReference type="Proteomes" id="UP000002146"/>
    </source>
</evidence>
<sequence>MLMLTQTASIEKNISLLRYPGGKQRYVCHFSHLLPLEPQSIRTYVEPFLGGGSVFFHVNPEKAILADINRELIDLYLGIRKNPDVVWELYSRYPANKAGYYKIRSLNRDDLHLLERAARTLYLNRTCFKGMWRHNNNGEFNVGYGGQERRWVIGPDDLCAVAQRLQHAVLLCCDFEETIASCREGDFLYLDPPYRPGEREQLHAHYMFGEFNFEDHKRLASCLREATERGVQWVMTNSSHPDILALYDDYSMYRLDRGTGSSPGQITTDPGEMVIYHVNEVSS</sequence>
<dbReference type="HOGENOM" id="CLU_063430_0_0_2"/>
<dbReference type="Gene3D" id="1.10.1020.10">
    <property type="entry name" value="Adenine-specific Methyltransferase, Domain 2"/>
    <property type="match status" value="1"/>
</dbReference>
<dbReference type="Pfam" id="PF02086">
    <property type="entry name" value="MethyltransfD12"/>
    <property type="match status" value="1"/>
</dbReference>
<dbReference type="GO" id="GO:0009307">
    <property type="term" value="P:DNA restriction-modification system"/>
    <property type="evidence" value="ECO:0007669"/>
    <property type="project" value="InterPro"/>
</dbReference>
<dbReference type="GO" id="GO:0032259">
    <property type="term" value="P:methylation"/>
    <property type="evidence" value="ECO:0007669"/>
    <property type="project" value="UniProtKB-KW"/>
</dbReference>
<dbReference type="eggNOG" id="arCOG03416">
    <property type="taxonomic scope" value="Archaea"/>
</dbReference>
<evidence type="ECO:0000313" key="7">
    <source>
        <dbReference type="EMBL" id="ABN57406.1"/>
    </source>
</evidence>
<dbReference type="PRINTS" id="PR00505">
    <property type="entry name" value="D12N6MTFRASE"/>
</dbReference>
<dbReference type="InterPro" id="IPR023095">
    <property type="entry name" value="Ade_MeTrfase_dom_2"/>
</dbReference>
<dbReference type="KEGG" id="mem:Memar_1477"/>
<comment type="catalytic activity">
    <reaction evidence="6">
        <text>a 2'-deoxyadenosine in DNA + S-adenosyl-L-methionine = an N(6)-methyl-2'-deoxyadenosine in DNA + S-adenosyl-L-homocysteine + H(+)</text>
        <dbReference type="Rhea" id="RHEA:15197"/>
        <dbReference type="Rhea" id="RHEA-COMP:12418"/>
        <dbReference type="Rhea" id="RHEA-COMP:12419"/>
        <dbReference type="ChEBI" id="CHEBI:15378"/>
        <dbReference type="ChEBI" id="CHEBI:57856"/>
        <dbReference type="ChEBI" id="CHEBI:59789"/>
        <dbReference type="ChEBI" id="CHEBI:90615"/>
        <dbReference type="ChEBI" id="CHEBI:90616"/>
        <dbReference type="EC" id="2.1.1.72"/>
    </reaction>
</comment>
<dbReference type="EMBL" id="CP000562">
    <property type="protein sequence ID" value="ABN57406.1"/>
    <property type="molecule type" value="Genomic_DNA"/>
</dbReference>
<dbReference type="Gene3D" id="3.40.50.150">
    <property type="entry name" value="Vaccinia Virus protein VP39"/>
    <property type="match status" value="1"/>
</dbReference>
<dbReference type="InterPro" id="IPR012327">
    <property type="entry name" value="MeTrfase_D12"/>
</dbReference>
<dbReference type="InterPro" id="IPR029063">
    <property type="entry name" value="SAM-dependent_MTases_sf"/>
</dbReference>
<keyword evidence="3 7" id="KW-0489">Methyltransferase</keyword>
<dbReference type="PANTHER" id="PTHR30481">
    <property type="entry name" value="DNA ADENINE METHYLASE"/>
    <property type="match status" value="1"/>
</dbReference>
<keyword evidence="4 7" id="KW-0808">Transferase</keyword>
<reference evidence="7 8" key="1">
    <citation type="journal article" date="2009" name="Stand. Genomic Sci.">
        <title>Complete genome sequence of Methanoculleus marisnigri Romesser et al. 1981 type strain JR1.</title>
        <authorList>
            <person name="Anderson I.J."/>
            <person name="Sieprawska-Lupa M."/>
            <person name="Lapidus A."/>
            <person name="Nolan M."/>
            <person name="Copeland A."/>
            <person name="Glavina Del Rio T."/>
            <person name="Tice H."/>
            <person name="Dalin E."/>
            <person name="Barry K."/>
            <person name="Saunders E."/>
            <person name="Han C."/>
            <person name="Brettin T."/>
            <person name="Detter J.C."/>
            <person name="Bruce D."/>
            <person name="Mikhailova N."/>
            <person name="Pitluck S."/>
            <person name="Hauser L."/>
            <person name="Land M."/>
            <person name="Lucas S."/>
            <person name="Richardson P."/>
            <person name="Whitman W.B."/>
            <person name="Kyrpides N.C."/>
        </authorList>
    </citation>
    <scope>NUCLEOTIDE SEQUENCE [LARGE SCALE GENOMIC DNA]</scope>
    <source>
        <strain evidence="8">ATCC 35101 / DSM 1498 / JR1</strain>
    </source>
</reference>
<dbReference type="GO" id="GO:0043565">
    <property type="term" value="F:sequence-specific DNA binding"/>
    <property type="evidence" value="ECO:0007669"/>
    <property type="project" value="TreeGrafter"/>
</dbReference>
<keyword evidence="5" id="KW-0949">S-adenosyl-L-methionine</keyword>
<name>A3CVK6_METMJ</name>
<evidence type="ECO:0000256" key="5">
    <source>
        <dbReference type="ARBA" id="ARBA00022691"/>
    </source>
</evidence>
<dbReference type="REBASE" id="14788">
    <property type="entry name" value="M.MmaJRORF1477P"/>
</dbReference>
<proteinExistence type="inferred from homology"/>
<evidence type="ECO:0000256" key="3">
    <source>
        <dbReference type="ARBA" id="ARBA00022603"/>
    </source>
</evidence>
<protein>
    <recommendedName>
        <fullName evidence="2">site-specific DNA-methyltransferase (adenine-specific)</fullName>
        <ecNumber evidence="2">2.1.1.72</ecNumber>
    </recommendedName>
</protein>
<dbReference type="InterPro" id="IPR012263">
    <property type="entry name" value="M_m6A_EcoRV"/>
</dbReference>
<dbReference type="SUPFAM" id="SSF53335">
    <property type="entry name" value="S-adenosyl-L-methionine-dependent methyltransferases"/>
    <property type="match status" value="1"/>
</dbReference>
<dbReference type="EC" id="2.1.1.72" evidence="2"/>
<dbReference type="GO" id="GO:0006298">
    <property type="term" value="P:mismatch repair"/>
    <property type="evidence" value="ECO:0007669"/>
    <property type="project" value="TreeGrafter"/>
</dbReference>
<gene>
    <name evidence="7" type="ordered locus">Memar_1477</name>
</gene>
<dbReference type="NCBIfam" id="TIGR00571">
    <property type="entry name" value="dam"/>
    <property type="match status" value="1"/>
</dbReference>
<dbReference type="AlphaFoldDB" id="A3CVK6"/>
<evidence type="ECO:0000256" key="1">
    <source>
        <dbReference type="ARBA" id="ARBA00006594"/>
    </source>
</evidence>